<feature type="region of interest" description="Disordered" evidence="1">
    <location>
        <begin position="59"/>
        <end position="96"/>
    </location>
</feature>
<dbReference type="EMBL" id="CAJJDP010000048">
    <property type="protein sequence ID" value="CAD8166441.1"/>
    <property type="molecule type" value="Genomic_DNA"/>
</dbReference>
<evidence type="ECO:0000313" key="3">
    <source>
        <dbReference type="Proteomes" id="UP000683925"/>
    </source>
</evidence>
<gene>
    <name evidence="2" type="ORF">POCTA_138.1.T0480158</name>
</gene>
<reference evidence="2" key="1">
    <citation type="submission" date="2021-01" db="EMBL/GenBank/DDBJ databases">
        <authorList>
            <consortium name="Genoscope - CEA"/>
            <person name="William W."/>
        </authorList>
    </citation>
    <scope>NUCLEOTIDE SEQUENCE</scope>
</reference>
<dbReference type="AlphaFoldDB" id="A0A8S1UN54"/>
<proteinExistence type="predicted"/>
<keyword evidence="3" id="KW-1185">Reference proteome</keyword>
<evidence type="ECO:0000256" key="1">
    <source>
        <dbReference type="SAM" id="MobiDB-lite"/>
    </source>
</evidence>
<dbReference type="OrthoDB" id="10444889at2759"/>
<protein>
    <submittedName>
        <fullName evidence="2">Uncharacterized protein</fullName>
    </submittedName>
</protein>
<name>A0A8S1UN54_PAROT</name>
<dbReference type="Proteomes" id="UP000683925">
    <property type="component" value="Unassembled WGS sequence"/>
</dbReference>
<accession>A0A8S1UN54</accession>
<feature type="compositionally biased region" description="Basic and acidic residues" evidence="1">
    <location>
        <begin position="67"/>
        <end position="91"/>
    </location>
</feature>
<sequence>MVLRQHRSLAINKFQKLIIKRCQQPLLNLQEESRIMKKSSIQQPSLLFTNKRFEHLRYHSQKTQNLTEKEVSTRMQDKFESTQKDSNRNEKIQYPQFEAFENQIKESAQF</sequence>
<comment type="caution">
    <text evidence="2">The sequence shown here is derived from an EMBL/GenBank/DDBJ whole genome shotgun (WGS) entry which is preliminary data.</text>
</comment>
<evidence type="ECO:0000313" key="2">
    <source>
        <dbReference type="EMBL" id="CAD8166441.1"/>
    </source>
</evidence>
<organism evidence="2 3">
    <name type="scientific">Paramecium octaurelia</name>
    <dbReference type="NCBI Taxonomy" id="43137"/>
    <lineage>
        <taxon>Eukaryota</taxon>
        <taxon>Sar</taxon>
        <taxon>Alveolata</taxon>
        <taxon>Ciliophora</taxon>
        <taxon>Intramacronucleata</taxon>
        <taxon>Oligohymenophorea</taxon>
        <taxon>Peniculida</taxon>
        <taxon>Parameciidae</taxon>
        <taxon>Paramecium</taxon>
    </lineage>
</organism>